<keyword evidence="4" id="KW-1185">Reference proteome</keyword>
<accession>A0A3N4JZI5</accession>
<dbReference type="AlphaFoldDB" id="A0A3N4JZI5"/>
<keyword evidence="2" id="KW-0812">Transmembrane</keyword>
<feature type="transmembrane region" description="Helical" evidence="2">
    <location>
        <begin position="37"/>
        <end position="55"/>
    </location>
</feature>
<gene>
    <name evidence="3" type="ORF">L873DRAFT_426199</name>
</gene>
<feature type="transmembrane region" description="Helical" evidence="2">
    <location>
        <begin position="7"/>
        <end position="31"/>
    </location>
</feature>
<keyword evidence="2" id="KW-1133">Transmembrane helix</keyword>
<evidence type="ECO:0000313" key="4">
    <source>
        <dbReference type="Proteomes" id="UP000276215"/>
    </source>
</evidence>
<reference evidence="3 4" key="1">
    <citation type="journal article" date="2018" name="Nat. Ecol. Evol.">
        <title>Pezizomycetes genomes reveal the molecular basis of ectomycorrhizal truffle lifestyle.</title>
        <authorList>
            <person name="Murat C."/>
            <person name="Payen T."/>
            <person name="Noel B."/>
            <person name="Kuo A."/>
            <person name="Morin E."/>
            <person name="Chen J."/>
            <person name="Kohler A."/>
            <person name="Krizsan K."/>
            <person name="Balestrini R."/>
            <person name="Da Silva C."/>
            <person name="Montanini B."/>
            <person name="Hainaut M."/>
            <person name="Levati E."/>
            <person name="Barry K.W."/>
            <person name="Belfiori B."/>
            <person name="Cichocki N."/>
            <person name="Clum A."/>
            <person name="Dockter R.B."/>
            <person name="Fauchery L."/>
            <person name="Guy J."/>
            <person name="Iotti M."/>
            <person name="Le Tacon F."/>
            <person name="Lindquist E.A."/>
            <person name="Lipzen A."/>
            <person name="Malagnac F."/>
            <person name="Mello A."/>
            <person name="Molinier V."/>
            <person name="Miyauchi S."/>
            <person name="Poulain J."/>
            <person name="Riccioni C."/>
            <person name="Rubini A."/>
            <person name="Sitrit Y."/>
            <person name="Splivallo R."/>
            <person name="Traeger S."/>
            <person name="Wang M."/>
            <person name="Zifcakova L."/>
            <person name="Wipf D."/>
            <person name="Zambonelli A."/>
            <person name="Paolocci F."/>
            <person name="Nowrousian M."/>
            <person name="Ottonello S."/>
            <person name="Baldrian P."/>
            <person name="Spatafora J.W."/>
            <person name="Henrissat B."/>
            <person name="Nagy L.G."/>
            <person name="Aury J.M."/>
            <person name="Wincker P."/>
            <person name="Grigoriev I.V."/>
            <person name="Bonfante P."/>
            <person name="Martin F.M."/>
        </authorList>
    </citation>
    <scope>NUCLEOTIDE SEQUENCE [LARGE SCALE GENOMIC DNA]</scope>
    <source>
        <strain evidence="3 4">120613-1</strain>
    </source>
</reference>
<evidence type="ECO:0000256" key="1">
    <source>
        <dbReference type="SAM" id="MobiDB-lite"/>
    </source>
</evidence>
<keyword evidence="2" id="KW-0472">Membrane</keyword>
<evidence type="ECO:0000313" key="3">
    <source>
        <dbReference type="EMBL" id="RPB02668.1"/>
    </source>
</evidence>
<dbReference type="EMBL" id="ML120367">
    <property type="protein sequence ID" value="RPB02668.1"/>
    <property type="molecule type" value="Genomic_DNA"/>
</dbReference>
<organism evidence="3 4">
    <name type="scientific">Choiromyces venosus 120613-1</name>
    <dbReference type="NCBI Taxonomy" id="1336337"/>
    <lineage>
        <taxon>Eukaryota</taxon>
        <taxon>Fungi</taxon>
        <taxon>Dikarya</taxon>
        <taxon>Ascomycota</taxon>
        <taxon>Pezizomycotina</taxon>
        <taxon>Pezizomycetes</taxon>
        <taxon>Pezizales</taxon>
        <taxon>Tuberaceae</taxon>
        <taxon>Choiromyces</taxon>
    </lineage>
</organism>
<name>A0A3N4JZI5_9PEZI</name>
<proteinExistence type="predicted"/>
<feature type="region of interest" description="Disordered" evidence="1">
    <location>
        <begin position="86"/>
        <end position="105"/>
    </location>
</feature>
<sequence length="105" mass="12756">MFYRSRVFFFSFFFIFFFFFWRFFFLCFLIPEHCYLAPFFLPTVSFFLISIFLLYNIMISGNYGNDIQILWINYGTVLVDVTGDAQKEMKRDKTMSSRETSEDSH</sequence>
<protein>
    <submittedName>
        <fullName evidence="3">Uncharacterized protein</fullName>
    </submittedName>
</protein>
<dbReference type="Proteomes" id="UP000276215">
    <property type="component" value="Unassembled WGS sequence"/>
</dbReference>
<evidence type="ECO:0000256" key="2">
    <source>
        <dbReference type="SAM" id="Phobius"/>
    </source>
</evidence>